<keyword evidence="2" id="KW-0479">Metal-binding</keyword>
<evidence type="ECO:0000256" key="1">
    <source>
        <dbReference type="ARBA" id="ARBA00004123"/>
    </source>
</evidence>
<dbReference type="InterPro" id="IPR036864">
    <property type="entry name" value="Zn2-C6_fun-type_DNA-bd_sf"/>
</dbReference>
<dbReference type="CDD" id="cd00067">
    <property type="entry name" value="GAL4"/>
    <property type="match status" value="1"/>
</dbReference>
<dbReference type="PANTHER" id="PTHR31845:SF39">
    <property type="entry name" value="TRANSCRIPTION FACTOR PBCR-RELATED"/>
    <property type="match status" value="1"/>
</dbReference>
<protein>
    <submittedName>
        <fullName evidence="10">Transcription factor himD</fullName>
    </submittedName>
</protein>
<dbReference type="GO" id="GO:0008270">
    <property type="term" value="F:zinc ion binding"/>
    <property type="evidence" value="ECO:0007669"/>
    <property type="project" value="InterPro"/>
</dbReference>
<dbReference type="PROSITE" id="PS50048">
    <property type="entry name" value="ZN2_CY6_FUNGAL_2"/>
    <property type="match status" value="1"/>
</dbReference>
<evidence type="ECO:0000256" key="4">
    <source>
        <dbReference type="ARBA" id="ARBA00023125"/>
    </source>
</evidence>
<dbReference type="CDD" id="cd12148">
    <property type="entry name" value="fungal_TF_MHR"/>
    <property type="match status" value="1"/>
</dbReference>
<gene>
    <name evidence="10" type="ORF">HII31_07741</name>
</gene>
<dbReference type="GO" id="GO:0000981">
    <property type="term" value="F:DNA-binding transcription factor activity, RNA polymerase II-specific"/>
    <property type="evidence" value="ECO:0007669"/>
    <property type="project" value="InterPro"/>
</dbReference>
<keyword evidence="5" id="KW-0804">Transcription</keyword>
<dbReference type="GO" id="GO:0006351">
    <property type="term" value="P:DNA-templated transcription"/>
    <property type="evidence" value="ECO:0007669"/>
    <property type="project" value="InterPro"/>
</dbReference>
<evidence type="ECO:0000256" key="3">
    <source>
        <dbReference type="ARBA" id="ARBA00023015"/>
    </source>
</evidence>
<dbReference type="Pfam" id="PF04082">
    <property type="entry name" value="Fungal_trans"/>
    <property type="match status" value="1"/>
</dbReference>
<keyword evidence="7" id="KW-0175">Coiled coil</keyword>
<dbReference type="GO" id="GO:0005634">
    <property type="term" value="C:nucleus"/>
    <property type="evidence" value="ECO:0007669"/>
    <property type="project" value="UniProtKB-SubCell"/>
</dbReference>
<dbReference type="PROSITE" id="PS00463">
    <property type="entry name" value="ZN2_CY6_FUNGAL_1"/>
    <property type="match status" value="1"/>
</dbReference>
<evidence type="ECO:0000256" key="5">
    <source>
        <dbReference type="ARBA" id="ARBA00023163"/>
    </source>
</evidence>
<feature type="domain" description="Zn(2)-C6 fungal-type" evidence="9">
    <location>
        <begin position="28"/>
        <end position="62"/>
    </location>
</feature>
<dbReference type="InterPro" id="IPR051089">
    <property type="entry name" value="prtT"/>
</dbReference>
<evidence type="ECO:0000256" key="2">
    <source>
        <dbReference type="ARBA" id="ARBA00022723"/>
    </source>
</evidence>
<dbReference type="AlphaFoldDB" id="A0A8H6RHD9"/>
<sequence>MEEHVSPTNEIASEANEQPQGNDKINKACESCRSSKLRCIVEDDSPDGICKRCRDTSRLCVFKAPRVRQRRKLHVDARVAELERQLRALRMQLHQAQQATSTNISSLTPPAAGGLRFEAPVTPASWPRKTATVNEDLILHDEPLGHSSNLASQTPERVVRSIADTSDDVVERNILSWEEADRLVEVYFDGLAIHYPFVTLPAYRSTEKLRAERPVTFLAILAAASVTAGHDLNTALNHELLALLARRIMLEGEHTLDLVQAITVVTIWYAPLDKFESLRHYQFAHLAATIAMDIGLGDESQDNGDEDIDEEGWDRRRTLLGIYHLCTGISVTTGRPKMLRFTPYKQKCIDLFKARKDLSYQDRWFIAWVELQRISEVGADMFFTKALDISEPKNQNLVNDFCKKLDFWRDDHGLHLNGALEIHYHYTRSMVLCVVLYVDHDLEDFRPPFRVRPLDAPAPPSAKLTPFVTRTVMALVETIHSALDAFLQFDAVNLLATPIVYYIRTLHPFTILLMLDMASRRPENEIGKILDENTLKVSYYFQAFHQMLQGATDSEARRTPSKFWAIIKRMESWWLLQVQHATKEADDLRPFAKMLPSAASHSHSLPKTNVTKPKSDVVNPSKESESGQLERSKDVMTPKAQVPGLLGHSQLDIDRGNTPLLEENWVMDMDQDPASFLMPEIDWALFEGQGVLDASTLNDT</sequence>
<dbReference type="SMART" id="SM00066">
    <property type="entry name" value="GAL4"/>
    <property type="match status" value="1"/>
</dbReference>
<dbReference type="OrthoDB" id="5226580at2759"/>
<evidence type="ECO:0000313" key="11">
    <source>
        <dbReference type="Proteomes" id="UP000660729"/>
    </source>
</evidence>
<keyword evidence="3" id="KW-0805">Transcription regulation</keyword>
<evidence type="ECO:0000259" key="9">
    <source>
        <dbReference type="PROSITE" id="PS50048"/>
    </source>
</evidence>
<keyword evidence="6" id="KW-0539">Nucleus</keyword>
<feature type="coiled-coil region" evidence="7">
    <location>
        <begin position="72"/>
        <end position="99"/>
    </location>
</feature>
<feature type="compositionally biased region" description="Polar residues" evidence="8">
    <location>
        <begin position="1"/>
        <end position="23"/>
    </location>
</feature>
<evidence type="ECO:0000256" key="6">
    <source>
        <dbReference type="ARBA" id="ARBA00023242"/>
    </source>
</evidence>
<accession>A0A8H6RHD9</accession>
<feature type="region of interest" description="Disordered" evidence="8">
    <location>
        <begin position="599"/>
        <end position="636"/>
    </location>
</feature>
<dbReference type="InterPro" id="IPR001138">
    <property type="entry name" value="Zn2Cys6_DnaBD"/>
</dbReference>
<dbReference type="Gene3D" id="4.10.240.10">
    <property type="entry name" value="Zn(2)-C6 fungal-type DNA-binding domain"/>
    <property type="match status" value="1"/>
</dbReference>
<name>A0A8H6RHD9_9PEZI</name>
<comment type="caution">
    <text evidence="10">The sequence shown here is derived from an EMBL/GenBank/DDBJ whole genome shotgun (WGS) entry which is preliminary data.</text>
</comment>
<dbReference type="InterPro" id="IPR007219">
    <property type="entry name" value="XnlR_reg_dom"/>
</dbReference>
<feature type="region of interest" description="Disordered" evidence="8">
    <location>
        <begin position="1"/>
        <end position="24"/>
    </location>
</feature>
<comment type="subcellular location">
    <subcellularLocation>
        <location evidence="1">Nucleus</location>
    </subcellularLocation>
</comment>
<dbReference type="PANTHER" id="PTHR31845">
    <property type="entry name" value="FINGER DOMAIN PROTEIN, PUTATIVE-RELATED"/>
    <property type="match status" value="1"/>
</dbReference>
<proteinExistence type="predicted"/>
<organism evidence="10 11">
    <name type="scientific">Pseudocercospora fuligena</name>
    <dbReference type="NCBI Taxonomy" id="685502"/>
    <lineage>
        <taxon>Eukaryota</taxon>
        <taxon>Fungi</taxon>
        <taxon>Dikarya</taxon>
        <taxon>Ascomycota</taxon>
        <taxon>Pezizomycotina</taxon>
        <taxon>Dothideomycetes</taxon>
        <taxon>Dothideomycetidae</taxon>
        <taxon>Mycosphaerellales</taxon>
        <taxon>Mycosphaerellaceae</taxon>
        <taxon>Pseudocercospora</taxon>
    </lineage>
</organism>
<evidence type="ECO:0000256" key="7">
    <source>
        <dbReference type="SAM" id="Coils"/>
    </source>
</evidence>
<dbReference type="GO" id="GO:0000976">
    <property type="term" value="F:transcription cis-regulatory region binding"/>
    <property type="evidence" value="ECO:0007669"/>
    <property type="project" value="TreeGrafter"/>
</dbReference>
<dbReference type="Proteomes" id="UP000660729">
    <property type="component" value="Unassembled WGS sequence"/>
</dbReference>
<feature type="compositionally biased region" description="Basic and acidic residues" evidence="8">
    <location>
        <begin position="622"/>
        <end position="636"/>
    </location>
</feature>
<dbReference type="EMBL" id="JABCIY010000168">
    <property type="protein sequence ID" value="KAF7190582.1"/>
    <property type="molecule type" value="Genomic_DNA"/>
</dbReference>
<dbReference type="SUPFAM" id="SSF57701">
    <property type="entry name" value="Zn2/Cys6 DNA-binding domain"/>
    <property type="match status" value="1"/>
</dbReference>
<reference evidence="10" key="1">
    <citation type="submission" date="2020-04" db="EMBL/GenBank/DDBJ databases">
        <title>Draft genome resource of the tomato pathogen Pseudocercospora fuligena.</title>
        <authorList>
            <person name="Zaccaron A."/>
        </authorList>
    </citation>
    <scope>NUCLEOTIDE SEQUENCE</scope>
    <source>
        <strain evidence="10">PF001</strain>
    </source>
</reference>
<keyword evidence="11" id="KW-1185">Reference proteome</keyword>
<evidence type="ECO:0000256" key="8">
    <source>
        <dbReference type="SAM" id="MobiDB-lite"/>
    </source>
</evidence>
<evidence type="ECO:0000313" key="10">
    <source>
        <dbReference type="EMBL" id="KAF7190582.1"/>
    </source>
</evidence>
<keyword evidence="4" id="KW-0238">DNA-binding</keyword>
<feature type="compositionally biased region" description="Polar residues" evidence="8">
    <location>
        <begin position="599"/>
        <end position="612"/>
    </location>
</feature>